<dbReference type="EMBL" id="JARVCO010000010">
    <property type="protein sequence ID" value="MDZ8118749.1"/>
    <property type="molecule type" value="Genomic_DNA"/>
</dbReference>
<name>A0ABU5MX02_9BACT</name>
<evidence type="ECO:0000313" key="1">
    <source>
        <dbReference type="EMBL" id="MDZ8118749.1"/>
    </source>
</evidence>
<organism evidence="1 2">
    <name type="scientific">Pontiella agarivorans</name>
    <dbReference type="NCBI Taxonomy" id="3038953"/>
    <lineage>
        <taxon>Bacteria</taxon>
        <taxon>Pseudomonadati</taxon>
        <taxon>Kiritimatiellota</taxon>
        <taxon>Kiritimatiellia</taxon>
        <taxon>Kiritimatiellales</taxon>
        <taxon>Pontiellaceae</taxon>
        <taxon>Pontiella</taxon>
    </lineage>
</organism>
<proteinExistence type="predicted"/>
<comment type="caution">
    <text evidence="1">The sequence shown here is derived from an EMBL/GenBank/DDBJ whole genome shotgun (WGS) entry which is preliminary data.</text>
</comment>
<keyword evidence="2" id="KW-1185">Reference proteome</keyword>
<accession>A0ABU5MX02</accession>
<reference evidence="1 2" key="1">
    <citation type="journal article" date="2024" name="Appl. Environ. Microbiol.">
        <title>Pontiella agarivorans sp. nov., a novel marine anaerobic bacterium capable of degrading macroalgal polysaccharides and fixing nitrogen.</title>
        <authorList>
            <person name="Liu N."/>
            <person name="Kivenson V."/>
            <person name="Peng X."/>
            <person name="Cui Z."/>
            <person name="Lankiewicz T.S."/>
            <person name="Gosselin K.M."/>
            <person name="English C.J."/>
            <person name="Blair E.M."/>
            <person name="O'Malley M.A."/>
            <person name="Valentine D.L."/>
        </authorList>
    </citation>
    <scope>NUCLEOTIDE SEQUENCE [LARGE SCALE GENOMIC DNA]</scope>
    <source>
        <strain evidence="1 2">NLcol2</strain>
    </source>
</reference>
<protein>
    <submittedName>
        <fullName evidence="1">Uncharacterized protein</fullName>
    </submittedName>
</protein>
<sequence>MKWWILSVGLVFTPAVWAGSVFVDFEKQLIFPQELAGMSCAAFAKYENDNLGYSVMYTNGSFRCGVSLLNMGRSEIPDGYRGEGVDMMFEAVETDLQRREEEGRISNVRNRGGTVVPKKSPLQFANNVFQYLENRDSGAGQEAVPCIQSVYITGSHNHFVKMTFSFDVAENQQARMIADRLLKELVLLLIAEPSEKELLLAACDAAVYDPAGYSGQTAAQRVYAKIQNMDGLSFYDAFFVWPQERYRKPKNADFLTTAYFAGMLRAVLPEDLESGGEVEAFEAMLEAYENMRARDQITEIPQLEEWIKAGDRRALYQKLLVEFGYAVAE</sequence>
<dbReference type="RefSeq" id="WP_322608546.1">
    <property type="nucleotide sequence ID" value="NZ_JARVCO010000010.1"/>
</dbReference>
<gene>
    <name evidence="1" type="ORF">P9H32_08910</name>
</gene>
<evidence type="ECO:0000313" key="2">
    <source>
        <dbReference type="Proteomes" id="UP001290861"/>
    </source>
</evidence>
<dbReference type="Proteomes" id="UP001290861">
    <property type="component" value="Unassembled WGS sequence"/>
</dbReference>